<dbReference type="EMBL" id="LOED01000013">
    <property type="protein sequence ID" value="KXG77282.1"/>
    <property type="molecule type" value="Genomic_DNA"/>
</dbReference>
<protein>
    <submittedName>
        <fullName evidence="1">Uncharacterized protein</fullName>
    </submittedName>
</protein>
<dbReference type="Proteomes" id="UP000070427">
    <property type="component" value="Unassembled WGS sequence"/>
</dbReference>
<dbReference type="Pfam" id="PF14236">
    <property type="entry name" value="DruA"/>
    <property type="match status" value="1"/>
</dbReference>
<dbReference type="AlphaFoldDB" id="A0A140L9Q7"/>
<sequence length="368" mass="43172">MLMTDLEKARYRRKVIEILKQYGIELGCNNKPIVTDIRELQYKLANNANHKYFYLARKYNEYIAQPWEVEVEKIYPELVQVQTPMQAELWKYATSFWSVPVTSGYGRRMRFLILDKQNSKLIGILGLNDPVIGLGIRDKFIGWDKKTRTDKLYHVLSAYVLGALPPYNYLLGAKLIALLCRSKAILEAFKEKYAGKKTIITKQIKPTELVLIDTMGAFGKSAIYNKLKGWNFVGYTDGVSHLHLTMPELWEVIKEILPEEKFRTYKFGQGPNWKMRMTRDALRILGFKENILEINWKRGYYICPLATNWREYLLGESEKPIYNLISIQEARDYWLQRWVLPRKNHLLEKLYVSEAALCDCSFEILALR</sequence>
<comment type="caution">
    <text evidence="1">The sequence shown here is derived from an EMBL/GenBank/DDBJ whole genome shotgun (WGS) entry which is preliminary data.</text>
</comment>
<gene>
    <name evidence="1" type="ORF">AN618_13110</name>
</gene>
<name>A0A140L9Q7_9FIRM</name>
<dbReference type="InParanoid" id="A0A140L9Q7"/>
<reference evidence="1 2" key="1">
    <citation type="submission" date="2015-12" db="EMBL/GenBank/DDBJ databases">
        <title>Draft genome sequnece of Fervidicola ferrireducens strain Y170.</title>
        <authorList>
            <person name="Patel B.K."/>
        </authorList>
    </citation>
    <scope>NUCLEOTIDE SEQUENCE [LARGE SCALE GENOMIC DNA]</scope>
    <source>
        <strain evidence="1 2">Y170</strain>
    </source>
</reference>
<accession>A0A140L9Q7</accession>
<proteinExistence type="predicted"/>
<evidence type="ECO:0000313" key="2">
    <source>
        <dbReference type="Proteomes" id="UP000070427"/>
    </source>
</evidence>
<evidence type="ECO:0000313" key="1">
    <source>
        <dbReference type="EMBL" id="KXG77282.1"/>
    </source>
</evidence>
<keyword evidence="2" id="KW-1185">Reference proteome</keyword>
<dbReference type="InterPro" id="IPR025639">
    <property type="entry name" value="DruA"/>
</dbReference>
<dbReference type="STRING" id="520764.AN618_13110"/>
<organism evidence="1 2">
    <name type="scientific">Fervidicola ferrireducens</name>
    <dbReference type="NCBI Taxonomy" id="520764"/>
    <lineage>
        <taxon>Bacteria</taxon>
        <taxon>Bacillati</taxon>
        <taxon>Bacillota</taxon>
        <taxon>Clostridia</taxon>
        <taxon>Thermosediminibacterales</taxon>
        <taxon>Thermosediminibacteraceae</taxon>
        <taxon>Fervidicola</taxon>
    </lineage>
</organism>
<dbReference type="PATRIC" id="fig|520764.3.peg.1360"/>